<feature type="transmembrane region" description="Helical" evidence="1">
    <location>
        <begin position="172"/>
        <end position="193"/>
    </location>
</feature>
<feature type="transmembrane region" description="Helical" evidence="1">
    <location>
        <begin position="91"/>
        <end position="110"/>
    </location>
</feature>
<feature type="transmembrane region" description="Helical" evidence="1">
    <location>
        <begin position="321"/>
        <end position="352"/>
    </location>
</feature>
<feature type="transmembrane region" description="Helical" evidence="1">
    <location>
        <begin position="6"/>
        <end position="28"/>
    </location>
</feature>
<keyword evidence="1" id="KW-1133">Transmembrane helix</keyword>
<name>A0ABD6AS82_9EURY</name>
<evidence type="ECO:0000313" key="2">
    <source>
        <dbReference type="EMBL" id="MFD1512191.1"/>
    </source>
</evidence>
<feature type="transmembrane region" description="Helical" evidence="1">
    <location>
        <begin position="438"/>
        <end position="457"/>
    </location>
</feature>
<keyword evidence="1" id="KW-0812">Transmembrane</keyword>
<evidence type="ECO:0000256" key="1">
    <source>
        <dbReference type="SAM" id="Phobius"/>
    </source>
</evidence>
<dbReference type="Pfam" id="PF10060">
    <property type="entry name" value="DUF2298"/>
    <property type="match status" value="1"/>
</dbReference>
<protein>
    <submittedName>
        <fullName evidence="2">DUF2298 domain-containing protein</fullName>
    </submittedName>
</protein>
<dbReference type="RefSeq" id="WP_250872178.1">
    <property type="nucleotide sequence ID" value="NZ_JALXFV010000002.1"/>
</dbReference>
<accession>A0ABD6AS82</accession>
<dbReference type="InterPro" id="IPR018746">
    <property type="entry name" value="DUF2298"/>
</dbReference>
<proteinExistence type="predicted"/>
<feature type="transmembrane region" description="Helical" evidence="1">
    <location>
        <begin position="60"/>
        <end position="79"/>
    </location>
</feature>
<organism evidence="2 3">
    <name type="scientific">Halomarina rubra</name>
    <dbReference type="NCBI Taxonomy" id="2071873"/>
    <lineage>
        <taxon>Archaea</taxon>
        <taxon>Methanobacteriati</taxon>
        <taxon>Methanobacteriota</taxon>
        <taxon>Stenosarchaea group</taxon>
        <taxon>Halobacteria</taxon>
        <taxon>Halobacteriales</taxon>
        <taxon>Natronomonadaceae</taxon>
        <taxon>Halomarina</taxon>
    </lineage>
</organism>
<dbReference type="NCBIfam" id="TIGR03662">
    <property type="entry name" value="Chlor_Arch_YYY"/>
    <property type="match status" value="1"/>
</dbReference>
<feature type="transmembrane region" description="Helical" evidence="1">
    <location>
        <begin position="600"/>
        <end position="620"/>
    </location>
</feature>
<sequence>MEVGLVLRWLVAFLALYAVGLPIVAALTPSLSDRGAGVAIPATLLVSGFVAWVVGHVAFGWPAIAVGVVVLLAASALAVHSGARPDPRVAVETALVFVLAFLFLVAVRAVDPAIHATAGEKFLDYSLVKALLRADRLPPLDPWFAGERVQYYYGGHMLAAMLTKATFTAPRYAYNLALAGFYAMLVTAGYGLAGSLADRLPASRTTAATFGALFVGVASNLATPIRVLYNALPDAVVGALAALLGTTPDAWGGSMTAPLSKFTYWGASRVIPGTINEFPLFAFLNGDLHAHMMSTPFMLLAVTLSLSYYRTPEATLWRRRGLLSLVAVDAALVAVVNTWSFPTVLGVAWLAVTFAPSDPLTLLSSRFGGREASPLSRGTCQRLRRSLPSWARTELRWTGGALLVTGVLAVLAVAGSAMFWSGTASGRSVELVENRSSLWGLFVVHGGFLLVFVPFLVGRARDVVDLDASRLAAVLLGWLALALLTWGAGVAVLGLLVPLGAGAWLLLRARRAADLDTSFVTVLVLAAAGVVLLVDLVYLKEEAGPGRMNTVFKTYAQVWVLWAPAAGAALAGLVARATPAPSLASFASADRAMLDRVRPATVLAVLLVVSTSIYGGLAMADHFTAEPGYYDPDAQELYVPEEPTLDGTQFVENYHGDEAAAIVWLDERPGQVTIAAAPGWKTYQWTNPESSLTGHMSVAGWAHEIGYRGEETYRERASDAARMFVGSPDERARLLAEYDVDYVYVGPRERDEFGADVSFEDVPGVRVEEQFQGVTLYAVDQSQLPATGENASDS</sequence>
<feature type="transmembrane region" description="Helical" evidence="1">
    <location>
        <begin position="477"/>
        <end position="507"/>
    </location>
</feature>
<reference evidence="2 3" key="1">
    <citation type="journal article" date="2019" name="Int. J. Syst. Evol. Microbiol.">
        <title>The Global Catalogue of Microorganisms (GCM) 10K type strain sequencing project: providing services to taxonomists for standard genome sequencing and annotation.</title>
        <authorList>
            <consortium name="The Broad Institute Genomics Platform"/>
            <consortium name="The Broad Institute Genome Sequencing Center for Infectious Disease"/>
            <person name="Wu L."/>
            <person name="Ma J."/>
        </authorList>
    </citation>
    <scope>NUCLEOTIDE SEQUENCE [LARGE SCALE GENOMIC DNA]</scope>
    <source>
        <strain evidence="2 3">CGMCC 1.12563</strain>
    </source>
</reference>
<feature type="transmembrane region" description="Helical" evidence="1">
    <location>
        <begin position="559"/>
        <end position="579"/>
    </location>
</feature>
<feature type="transmembrane region" description="Helical" evidence="1">
    <location>
        <begin position="205"/>
        <end position="223"/>
    </location>
</feature>
<keyword evidence="1" id="KW-0472">Membrane</keyword>
<feature type="transmembrane region" description="Helical" evidence="1">
    <location>
        <begin position="288"/>
        <end position="309"/>
    </location>
</feature>
<feature type="transmembrane region" description="Helical" evidence="1">
    <location>
        <begin position="397"/>
        <end position="417"/>
    </location>
</feature>
<evidence type="ECO:0000313" key="3">
    <source>
        <dbReference type="Proteomes" id="UP001597187"/>
    </source>
</evidence>
<dbReference type="PANTHER" id="PTHR10790">
    <property type="entry name" value="TPR-DOMAIN CONTAINING PROTEIN"/>
    <property type="match status" value="1"/>
</dbReference>
<dbReference type="PANTHER" id="PTHR10790:SF51">
    <property type="entry name" value="TETRATRICOPEPTIDE REPEAT PROTEIN"/>
    <property type="match status" value="1"/>
</dbReference>
<dbReference type="AlphaFoldDB" id="A0ABD6AS82"/>
<dbReference type="EMBL" id="JBHUDC010000002">
    <property type="protein sequence ID" value="MFD1512191.1"/>
    <property type="molecule type" value="Genomic_DNA"/>
</dbReference>
<keyword evidence="3" id="KW-1185">Reference proteome</keyword>
<dbReference type="Proteomes" id="UP001597187">
    <property type="component" value="Unassembled WGS sequence"/>
</dbReference>
<feature type="transmembrane region" description="Helical" evidence="1">
    <location>
        <begin position="35"/>
        <end position="54"/>
    </location>
</feature>
<comment type="caution">
    <text evidence="2">The sequence shown here is derived from an EMBL/GenBank/DDBJ whole genome shotgun (WGS) entry which is preliminary data.</text>
</comment>
<gene>
    <name evidence="2" type="ORF">ACFSBT_02710</name>
</gene>
<feature type="transmembrane region" description="Helical" evidence="1">
    <location>
        <begin position="519"/>
        <end position="539"/>
    </location>
</feature>